<proteinExistence type="predicted"/>
<feature type="chain" id="PRO_5025658646" evidence="2">
    <location>
        <begin position="22"/>
        <end position="255"/>
    </location>
</feature>
<reference evidence="3 4" key="1">
    <citation type="submission" date="2020-02" db="EMBL/GenBank/DDBJ databases">
        <title>Draft genome sequence of Haematococcus lacustris strain NIES-144.</title>
        <authorList>
            <person name="Morimoto D."/>
            <person name="Nakagawa S."/>
            <person name="Yoshida T."/>
            <person name="Sawayama S."/>
        </authorList>
    </citation>
    <scope>NUCLEOTIDE SEQUENCE [LARGE SCALE GENOMIC DNA]</scope>
    <source>
        <strain evidence="3 4">NIES-144</strain>
    </source>
</reference>
<sequence length="255" mass="26230">MLLPKACTLLGSALMTGGVQTEAAAGEKVELMLPLCPPLAAVFDQALQRGVSELRTASAELEGEVQHQRNRKRTKLSPQNQAGGPAAALEQQGQQPAQSGQDHSGQHQLLEHPDEMHDMVHELPFGGDIEVERLRALSSPHGSTGLGSVGHRPSSELGSGAARLLGQSAGGLASLRAPGSRAASETSGHSSLGLGQQLVHRLGAQRTSSVSGPDSGGLLLPGSGHSPNDLLAVPDITGGSSHGRHVWTRSGAKGR</sequence>
<evidence type="ECO:0000313" key="3">
    <source>
        <dbReference type="EMBL" id="GFH19928.1"/>
    </source>
</evidence>
<protein>
    <submittedName>
        <fullName evidence="3">Uncharacterized protein</fullName>
    </submittedName>
</protein>
<feature type="region of interest" description="Disordered" evidence="1">
    <location>
        <begin position="172"/>
        <end position="255"/>
    </location>
</feature>
<comment type="caution">
    <text evidence="3">The sequence shown here is derived from an EMBL/GenBank/DDBJ whole genome shotgun (WGS) entry which is preliminary data.</text>
</comment>
<gene>
    <name evidence="3" type="ORF">HaLaN_16960</name>
</gene>
<dbReference type="AlphaFoldDB" id="A0A699ZN59"/>
<dbReference type="Proteomes" id="UP000485058">
    <property type="component" value="Unassembled WGS sequence"/>
</dbReference>
<name>A0A699ZN59_HAELA</name>
<feature type="non-terminal residue" evidence="3">
    <location>
        <position position="255"/>
    </location>
</feature>
<accession>A0A699ZN59</accession>
<dbReference type="EMBL" id="BLLF01001543">
    <property type="protein sequence ID" value="GFH19928.1"/>
    <property type="molecule type" value="Genomic_DNA"/>
</dbReference>
<organism evidence="3 4">
    <name type="scientific">Haematococcus lacustris</name>
    <name type="common">Green alga</name>
    <name type="synonym">Haematococcus pluvialis</name>
    <dbReference type="NCBI Taxonomy" id="44745"/>
    <lineage>
        <taxon>Eukaryota</taxon>
        <taxon>Viridiplantae</taxon>
        <taxon>Chlorophyta</taxon>
        <taxon>core chlorophytes</taxon>
        <taxon>Chlorophyceae</taxon>
        <taxon>CS clade</taxon>
        <taxon>Chlamydomonadales</taxon>
        <taxon>Haematococcaceae</taxon>
        <taxon>Haematococcus</taxon>
    </lineage>
</organism>
<evidence type="ECO:0000256" key="2">
    <source>
        <dbReference type="SAM" id="SignalP"/>
    </source>
</evidence>
<feature type="compositionally biased region" description="Basic residues" evidence="1">
    <location>
        <begin position="242"/>
        <end position="255"/>
    </location>
</feature>
<feature type="compositionally biased region" description="Low complexity" evidence="1">
    <location>
        <begin position="81"/>
        <end position="101"/>
    </location>
</feature>
<feature type="region of interest" description="Disordered" evidence="1">
    <location>
        <begin position="138"/>
        <end position="159"/>
    </location>
</feature>
<feature type="compositionally biased region" description="Low complexity" evidence="1">
    <location>
        <begin position="208"/>
        <end position="227"/>
    </location>
</feature>
<feature type="region of interest" description="Disordered" evidence="1">
    <location>
        <begin position="60"/>
        <end position="106"/>
    </location>
</feature>
<evidence type="ECO:0000256" key="1">
    <source>
        <dbReference type="SAM" id="MobiDB-lite"/>
    </source>
</evidence>
<keyword evidence="4" id="KW-1185">Reference proteome</keyword>
<evidence type="ECO:0000313" key="4">
    <source>
        <dbReference type="Proteomes" id="UP000485058"/>
    </source>
</evidence>
<feature type="signal peptide" evidence="2">
    <location>
        <begin position="1"/>
        <end position="21"/>
    </location>
</feature>
<keyword evidence="2" id="KW-0732">Signal</keyword>
<feature type="compositionally biased region" description="Polar residues" evidence="1">
    <location>
        <begin position="183"/>
        <end position="194"/>
    </location>
</feature>